<evidence type="ECO:0000256" key="7">
    <source>
        <dbReference type="ARBA" id="ARBA00047899"/>
    </source>
</evidence>
<evidence type="ECO:0000256" key="8">
    <source>
        <dbReference type="ARBA" id="ARBA00048679"/>
    </source>
</evidence>
<proteinExistence type="predicted"/>
<dbReference type="InterPro" id="IPR051334">
    <property type="entry name" value="SRPK"/>
</dbReference>
<dbReference type="PROSITE" id="PS00107">
    <property type="entry name" value="PROTEIN_KINASE_ATP"/>
    <property type="match status" value="1"/>
</dbReference>
<dbReference type="SUPFAM" id="SSF56112">
    <property type="entry name" value="Protein kinase-like (PK-like)"/>
    <property type="match status" value="1"/>
</dbReference>
<evidence type="ECO:0000256" key="2">
    <source>
        <dbReference type="ARBA" id="ARBA00022527"/>
    </source>
</evidence>
<name>A0A022WGH5_TRIRU</name>
<keyword evidence="6 9" id="KW-0067">ATP-binding</keyword>
<dbReference type="GO" id="GO:0004674">
    <property type="term" value="F:protein serine/threonine kinase activity"/>
    <property type="evidence" value="ECO:0007669"/>
    <property type="project" value="UniProtKB-KW"/>
</dbReference>
<feature type="domain" description="Protein kinase" evidence="10">
    <location>
        <begin position="82"/>
        <end position="450"/>
    </location>
</feature>
<dbReference type="SMART" id="SM00220">
    <property type="entry name" value="S_TKc"/>
    <property type="match status" value="1"/>
</dbReference>
<dbReference type="HOGENOM" id="CLU_000288_81_2_1"/>
<dbReference type="InterPro" id="IPR017441">
    <property type="entry name" value="Protein_kinase_ATP_BS"/>
</dbReference>
<dbReference type="InterPro" id="IPR000719">
    <property type="entry name" value="Prot_kinase_dom"/>
</dbReference>
<keyword evidence="4 9" id="KW-0547">Nucleotide-binding</keyword>
<dbReference type="InterPro" id="IPR011009">
    <property type="entry name" value="Kinase-like_dom_sf"/>
</dbReference>
<evidence type="ECO:0000313" key="11">
    <source>
        <dbReference type="EMBL" id="EZF57201.1"/>
    </source>
</evidence>
<dbReference type="GO" id="GO:0050684">
    <property type="term" value="P:regulation of mRNA processing"/>
    <property type="evidence" value="ECO:0007669"/>
    <property type="project" value="TreeGrafter"/>
</dbReference>
<evidence type="ECO:0000259" key="10">
    <source>
        <dbReference type="PROSITE" id="PS50011"/>
    </source>
</evidence>
<dbReference type="GO" id="GO:0005524">
    <property type="term" value="F:ATP binding"/>
    <property type="evidence" value="ECO:0007669"/>
    <property type="project" value="UniProtKB-UniRule"/>
</dbReference>
<dbReference type="PROSITE" id="PS50011">
    <property type="entry name" value="PROTEIN_KINASE_DOM"/>
    <property type="match status" value="1"/>
</dbReference>
<evidence type="ECO:0000256" key="5">
    <source>
        <dbReference type="ARBA" id="ARBA00022777"/>
    </source>
</evidence>
<sequence>MRPPFLLSSALFTFVRNTPKFQRVLQRLPRQFSTLPKHAMSTPREAPGSQYEYIDDSVELLERYLPGGYHPISIGDLLNNRYRVVHKLGHGTFSTIWLAHDKQKAAYVAVKVSTADSTPREADVLCTIASSSSHPDHPGRAMIPRIQDQFELQGPNGRHLCYVTAPARCSVAAANFCRLFAVETARSLATQLVLAVAYIHGQGFVHGDIHLGNVLIRLPSSLDQLSVDQLYEKFKTPLVEPVVRHDKQPLPAGVPSHATLPVWLGKRANEILPTEAHLILSDFGEAFSPSDPHQRKLGEQCRSPAAFLPPEAHFEPEKPISFPCDIWTLACAIWSILGSRDLFESMLATSDDISKQQMDILGPLPLEWWTAWEARPRYFDEGGQPNEGRFVYPSIEHQFERFIQKRRQGDRMGEFDAEEARALLDMIRPMLAFKPEQRATIEMVLASDWMIKWGLPEFQKLQPVN</sequence>
<keyword evidence="3" id="KW-0808">Transferase</keyword>
<dbReference type="EC" id="2.7.11.1" evidence="1"/>
<evidence type="ECO:0000256" key="9">
    <source>
        <dbReference type="PROSITE-ProRule" id="PRU10141"/>
    </source>
</evidence>
<evidence type="ECO:0000256" key="6">
    <source>
        <dbReference type="ARBA" id="ARBA00022840"/>
    </source>
</evidence>
<keyword evidence="2" id="KW-0723">Serine/threonine-protein kinase</keyword>
<evidence type="ECO:0000256" key="4">
    <source>
        <dbReference type="ARBA" id="ARBA00022741"/>
    </source>
</evidence>
<evidence type="ECO:0000256" key="3">
    <source>
        <dbReference type="ARBA" id="ARBA00022679"/>
    </source>
</evidence>
<organism evidence="11">
    <name type="scientific">Trichophyton rubrum CBS 288.86</name>
    <dbReference type="NCBI Taxonomy" id="1215330"/>
    <lineage>
        <taxon>Eukaryota</taxon>
        <taxon>Fungi</taxon>
        <taxon>Dikarya</taxon>
        <taxon>Ascomycota</taxon>
        <taxon>Pezizomycotina</taxon>
        <taxon>Eurotiomycetes</taxon>
        <taxon>Eurotiomycetidae</taxon>
        <taxon>Onygenales</taxon>
        <taxon>Arthrodermataceae</taxon>
        <taxon>Trichophyton</taxon>
    </lineage>
</organism>
<comment type="catalytic activity">
    <reaction evidence="8">
        <text>L-seryl-[protein] + ATP = O-phospho-L-seryl-[protein] + ADP + H(+)</text>
        <dbReference type="Rhea" id="RHEA:17989"/>
        <dbReference type="Rhea" id="RHEA-COMP:9863"/>
        <dbReference type="Rhea" id="RHEA-COMP:11604"/>
        <dbReference type="ChEBI" id="CHEBI:15378"/>
        <dbReference type="ChEBI" id="CHEBI:29999"/>
        <dbReference type="ChEBI" id="CHEBI:30616"/>
        <dbReference type="ChEBI" id="CHEBI:83421"/>
        <dbReference type="ChEBI" id="CHEBI:456216"/>
        <dbReference type="EC" id="2.7.11.1"/>
    </reaction>
</comment>
<comment type="catalytic activity">
    <reaction evidence="7">
        <text>L-threonyl-[protein] + ATP = O-phospho-L-threonyl-[protein] + ADP + H(+)</text>
        <dbReference type="Rhea" id="RHEA:46608"/>
        <dbReference type="Rhea" id="RHEA-COMP:11060"/>
        <dbReference type="Rhea" id="RHEA-COMP:11605"/>
        <dbReference type="ChEBI" id="CHEBI:15378"/>
        <dbReference type="ChEBI" id="CHEBI:30013"/>
        <dbReference type="ChEBI" id="CHEBI:30616"/>
        <dbReference type="ChEBI" id="CHEBI:61977"/>
        <dbReference type="ChEBI" id="CHEBI:456216"/>
        <dbReference type="EC" id="2.7.11.1"/>
    </reaction>
</comment>
<feature type="binding site" evidence="9">
    <location>
        <position position="111"/>
    </location>
    <ligand>
        <name>ATP</name>
        <dbReference type="ChEBI" id="CHEBI:30616"/>
    </ligand>
</feature>
<evidence type="ECO:0000256" key="1">
    <source>
        <dbReference type="ARBA" id="ARBA00012513"/>
    </source>
</evidence>
<reference evidence="11" key="1">
    <citation type="submission" date="2014-02" db="EMBL/GenBank/DDBJ databases">
        <title>The Genome Sequence of Trichophyton rubrum (morphotype fischeri) CBS 288.86.</title>
        <authorList>
            <consortium name="The Broad Institute Genomics Platform"/>
            <person name="Cuomo C.A."/>
            <person name="White T.C."/>
            <person name="Graser Y."/>
            <person name="Martinez-Rossi N."/>
            <person name="Heitman J."/>
            <person name="Young S.K."/>
            <person name="Zeng Q."/>
            <person name="Gargeya S."/>
            <person name="Abouelleil A."/>
            <person name="Alvarado L."/>
            <person name="Chapman S.B."/>
            <person name="Gainer-Dewar J."/>
            <person name="Goldberg J."/>
            <person name="Griggs A."/>
            <person name="Gujja S."/>
            <person name="Hansen M."/>
            <person name="Howarth C."/>
            <person name="Imamovic A."/>
            <person name="Larimer J."/>
            <person name="Martinez D."/>
            <person name="Murphy C."/>
            <person name="Pearson M.D."/>
            <person name="Persinoti G."/>
            <person name="Poon T."/>
            <person name="Priest M."/>
            <person name="Roberts A.D."/>
            <person name="Saif S."/>
            <person name="Shea T.D."/>
            <person name="Sykes S.N."/>
            <person name="Wortman J."/>
            <person name="Nusbaum C."/>
            <person name="Birren B."/>
        </authorList>
    </citation>
    <scope>NUCLEOTIDE SEQUENCE [LARGE SCALE GENOMIC DNA]</scope>
    <source>
        <strain evidence="11">CBS 288.86</strain>
    </source>
</reference>
<keyword evidence="5 11" id="KW-0418">Kinase</keyword>
<dbReference type="Pfam" id="PF00069">
    <property type="entry name" value="Pkinase"/>
    <property type="match status" value="2"/>
</dbReference>
<dbReference type="AlphaFoldDB" id="A0A022WGH5"/>
<gene>
    <name evidence="11" type="ORF">H103_00608</name>
</gene>
<dbReference type="EMBL" id="KK207697">
    <property type="protein sequence ID" value="EZF57201.1"/>
    <property type="molecule type" value="Genomic_DNA"/>
</dbReference>
<protein>
    <recommendedName>
        <fullName evidence="1">non-specific serine/threonine protein kinase</fullName>
        <ecNumber evidence="1">2.7.11.1</ecNumber>
    </recommendedName>
</protein>
<accession>A0A022WGH5</accession>
<dbReference type="Proteomes" id="UP000023758">
    <property type="component" value="Unassembled WGS sequence"/>
</dbReference>
<dbReference type="Gene3D" id="1.10.510.10">
    <property type="entry name" value="Transferase(Phosphotransferase) domain 1"/>
    <property type="match status" value="1"/>
</dbReference>
<dbReference type="GO" id="GO:0000245">
    <property type="term" value="P:spliceosomal complex assembly"/>
    <property type="evidence" value="ECO:0007669"/>
    <property type="project" value="TreeGrafter"/>
</dbReference>
<dbReference type="PANTHER" id="PTHR47634:SF9">
    <property type="entry name" value="PROTEIN KINASE DOMAIN-CONTAINING PROTEIN-RELATED"/>
    <property type="match status" value="1"/>
</dbReference>
<dbReference type="PANTHER" id="PTHR47634">
    <property type="entry name" value="PROTEIN KINASE DOMAIN-CONTAINING PROTEIN-RELATED"/>
    <property type="match status" value="1"/>
</dbReference>
<dbReference type="OrthoDB" id="5979581at2759"/>
<dbReference type="Gene3D" id="3.30.200.20">
    <property type="entry name" value="Phosphorylase Kinase, domain 1"/>
    <property type="match status" value="1"/>
</dbReference>